<dbReference type="NCBIfam" id="TIGR02397">
    <property type="entry name" value="dnaX_nterm"/>
    <property type="match status" value="1"/>
</dbReference>
<dbReference type="InterPro" id="IPR045085">
    <property type="entry name" value="HLD_clamp_pol_III_gamma_tau"/>
</dbReference>
<organism evidence="10 11">
    <name type="scientific">Turnera subulata</name>
    <dbReference type="NCBI Taxonomy" id="218843"/>
    <lineage>
        <taxon>Eukaryota</taxon>
        <taxon>Viridiplantae</taxon>
        <taxon>Streptophyta</taxon>
        <taxon>Embryophyta</taxon>
        <taxon>Tracheophyta</taxon>
        <taxon>Spermatophyta</taxon>
        <taxon>Magnoliopsida</taxon>
        <taxon>eudicotyledons</taxon>
        <taxon>Gunneridae</taxon>
        <taxon>Pentapetalae</taxon>
        <taxon>rosids</taxon>
        <taxon>fabids</taxon>
        <taxon>Malpighiales</taxon>
        <taxon>Passifloraceae</taxon>
        <taxon>Turnera</taxon>
    </lineage>
</organism>
<feature type="domain" description="Rhodanese" evidence="9">
    <location>
        <begin position="1522"/>
        <end position="1540"/>
    </location>
</feature>
<dbReference type="Pfam" id="PF07910">
    <property type="entry name" value="Peptidase_C78"/>
    <property type="match status" value="1"/>
</dbReference>
<evidence type="ECO:0000256" key="3">
    <source>
        <dbReference type="ARBA" id="ARBA00022741"/>
    </source>
</evidence>
<keyword evidence="7" id="KW-0175">Coiled coil</keyword>
<feature type="compositionally biased region" description="Polar residues" evidence="8">
    <location>
        <begin position="180"/>
        <end position="193"/>
    </location>
</feature>
<dbReference type="GO" id="GO:0071567">
    <property type="term" value="F:deUFMylase activity"/>
    <property type="evidence" value="ECO:0007669"/>
    <property type="project" value="TreeGrafter"/>
</dbReference>
<evidence type="ECO:0000256" key="2">
    <source>
        <dbReference type="ARBA" id="ARBA00022723"/>
    </source>
</evidence>
<dbReference type="Pfam" id="PF13177">
    <property type="entry name" value="DNA_pol3_delta2"/>
    <property type="match status" value="1"/>
</dbReference>
<dbReference type="InterPro" id="IPR001763">
    <property type="entry name" value="Rhodanese-like_dom"/>
</dbReference>
<reference evidence="10" key="1">
    <citation type="submission" date="2022-02" db="EMBL/GenBank/DDBJ databases">
        <authorList>
            <person name="Henning P.M."/>
            <person name="McCubbin A.G."/>
            <person name="Shore J.S."/>
        </authorList>
    </citation>
    <scope>NUCLEOTIDE SEQUENCE</scope>
    <source>
        <strain evidence="10">F60SS</strain>
        <tissue evidence="10">Leaves</tissue>
    </source>
</reference>
<dbReference type="GO" id="GO:0003887">
    <property type="term" value="F:DNA-directed DNA polymerase activity"/>
    <property type="evidence" value="ECO:0007669"/>
    <property type="project" value="InterPro"/>
</dbReference>
<evidence type="ECO:0000313" key="11">
    <source>
        <dbReference type="Proteomes" id="UP001141552"/>
    </source>
</evidence>
<comment type="caution">
    <text evidence="10">The sequence shown here is derived from an EMBL/GenBank/DDBJ whole genome shotgun (WGS) entry which is preliminary data.</text>
</comment>
<feature type="region of interest" description="Disordered" evidence="8">
    <location>
        <begin position="1015"/>
        <end position="1045"/>
    </location>
</feature>
<keyword evidence="2" id="KW-0479">Metal-binding</keyword>
<feature type="compositionally biased region" description="Basic and acidic residues" evidence="8">
    <location>
        <begin position="1020"/>
        <end position="1029"/>
    </location>
</feature>
<dbReference type="InterPro" id="IPR012763">
    <property type="entry name" value="DNA_pol_III_sug/sutau_N"/>
</dbReference>
<dbReference type="GO" id="GO:0009360">
    <property type="term" value="C:DNA polymerase III complex"/>
    <property type="evidence" value="ECO:0007669"/>
    <property type="project" value="InterPro"/>
</dbReference>
<feature type="region of interest" description="Disordered" evidence="8">
    <location>
        <begin position="179"/>
        <end position="198"/>
    </location>
</feature>
<dbReference type="PANTHER" id="PTHR48153:SF2">
    <property type="entry name" value="UFM1-SPECIFIC PROTEASE 2"/>
    <property type="match status" value="1"/>
</dbReference>
<dbReference type="InterPro" id="IPR012462">
    <property type="entry name" value="UFSP1/2_DUB_cat"/>
</dbReference>
<keyword evidence="3" id="KW-0547">Nucleotide-binding</keyword>
<dbReference type="GO" id="GO:0003677">
    <property type="term" value="F:DNA binding"/>
    <property type="evidence" value="ECO:0007669"/>
    <property type="project" value="InterPro"/>
</dbReference>
<evidence type="ECO:0000256" key="5">
    <source>
        <dbReference type="ARBA" id="ARBA00022833"/>
    </source>
</evidence>
<dbReference type="SUPFAM" id="SSF48019">
    <property type="entry name" value="post-AAA+ oligomerization domain-like"/>
    <property type="match status" value="1"/>
</dbReference>
<dbReference type="Gene3D" id="3.90.70.130">
    <property type="match status" value="1"/>
</dbReference>
<comment type="similarity">
    <text evidence="1">Belongs to the DnaX/STICHEL family.</text>
</comment>
<dbReference type="Pfam" id="PF22608">
    <property type="entry name" value="DNAX_ATPase_lid"/>
    <property type="match status" value="1"/>
</dbReference>
<dbReference type="SUPFAM" id="SSF52540">
    <property type="entry name" value="P-loop containing nucleoside triphosphate hydrolases"/>
    <property type="match status" value="1"/>
</dbReference>
<dbReference type="Gene3D" id="1.10.8.60">
    <property type="match status" value="1"/>
</dbReference>
<dbReference type="InterPro" id="IPR027417">
    <property type="entry name" value="P-loop_NTPase"/>
</dbReference>
<dbReference type="CDD" id="cd18137">
    <property type="entry name" value="HLD_clamp_pol_III_gamma_tau"/>
    <property type="match status" value="1"/>
</dbReference>
<feature type="region of interest" description="Disordered" evidence="8">
    <location>
        <begin position="635"/>
        <end position="663"/>
    </location>
</feature>
<evidence type="ECO:0000313" key="10">
    <source>
        <dbReference type="EMBL" id="KAJ4835741.1"/>
    </source>
</evidence>
<dbReference type="PROSITE" id="PS50206">
    <property type="entry name" value="RHODANESE_3"/>
    <property type="match status" value="1"/>
</dbReference>
<dbReference type="InterPro" id="IPR054506">
    <property type="entry name" value="DnaA_N-like_STI"/>
</dbReference>
<dbReference type="GO" id="GO:0006260">
    <property type="term" value="P:DNA replication"/>
    <property type="evidence" value="ECO:0007669"/>
    <property type="project" value="InterPro"/>
</dbReference>
<dbReference type="GO" id="GO:0046872">
    <property type="term" value="F:metal ion binding"/>
    <property type="evidence" value="ECO:0007669"/>
    <property type="project" value="UniProtKB-KW"/>
</dbReference>
<dbReference type="EMBL" id="JAKUCV010004315">
    <property type="protein sequence ID" value="KAJ4835741.1"/>
    <property type="molecule type" value="Genomic_DNA"/>
</dbReference>
<dbReference type="PANTHER" id="PTHR48153">
    <property type="entry name" value="UFM1-SPECIFIC PROTEASE 2"/>
    <property type="match status" value="1"/>
</dbReference>
<proteinExistence type="inferred from homology"/>
<dbReference type="Pfam" id="PF23007">
    <property type="entry name" value="DnaA_N-like_STI"/>
    <property type="match status" value="1"/>
</dbReference>
<dbReference type="CDD" id="cd00009">
    <property type="entry name" value="AAA"/>
    <property type="match status" value="1"/>
</dbReference>
<dbReference type="SMART" id="SM00382">
    <property type="entry name" value="AAA"/>
    <property type="match status" value="1"/>
</dbReference>
<dbReference type="InterPro" id="IPR003593">
    <property type="entry name" value="AAA+_ATPase"/>
</dbReference>
<protein>
    <recommendedName>
        <fullName evidence="9">Rhodanese domain-containing protein</fullName>
    </recommendedName>
</protein>
<evidence type="ECO:0000256" key="1">
    <source>
        <dbReference type="ARBA" id="ARBA00006360"/>
    </source>
</evidence>
<evidence type="ECO:0000256" key="6">
    <source>
        <dbReference type="ARBA" id="ARBA00022840"/>
    </source>
</evidence>
<name>A0A9Q0JAU8_9ROSI</name>
<accession>A0A9Q0JAU8</accession>
<dbReference type="Proteomes" id="UP001141552">
    <property type="component" value="Unassembled WGS sequence"/>
</dbReference>
<keyword evidence="4" id="KW-0378">Hydrolase</keyword>
<gene>
    <name evidence="10" type="ORF">Tsubulata_048854</name>
</gene>
<sequence length="1560" mass="172688">MFLDVPITRTLIALRRVRSLRDPSTNSMSKFSSLLENVNWETNSSNEISLRFMNGGNETGFNHGGLSGMKSSLLHERTEKRVHDCELQSHLDLTRAKLILCGNNGGEGNIGDSVGREGECGLENVGLDQVESCRNKSLDEMQRVDNHGSKGLDLVCSTPLSNNLEDVDSINEHVVGSPLVESTGQSKPRYTSQQKERTKSSWMVGDILSRVGSPCLSGSDFPSSHSTSMYANEERDFAVQDDSGCGISCCWTRTPRFRQSNAYDDAEGSPLLSCDVAETTSHGQSCWKPIMNETPRSLSQKFRPKTFYELVGQNIVAKSLLGAISSGRITPLYLFHGPRGTGKTSASRIFAAALNCMSLEEYKPCGLCRECVLFSSGRSRDVHEVDTVRINRAGRIRSLIKNASIPPISSRFKVFIIDECHLLDGETWATVLNSLDSISRNVVFVMITPDLDKLPRTAVARSQRYHFPKIKDNDIANRLGSICVEEGIEFDQVALEFIAAKSNGSLRDAEMMLDQLSLLGRRITMSLAYELIGVVSDDELLDLLDLALSSDTSNTVIKARELMRSRIDPMQLVSQLANLIMDILAGKCNEDSSERLRDALKILSETEKQLRMSKSQSTWLTVALLQLSSLESSSVDANDSKSSLRSAHDRDGEFCSTSSTGESLKHPVPCSCEDIKSDKLQMQANCKETLESIWKGALELLQSNSLKNFLWKQGKLSSLCLAVAELEFHQSDYAAKAERSWKLIASSLQSILGCNVEIRINLVLSAPVSKRAKLRKLSFNLFSCSRRMQHKSQSPLARGSDSDYSDHVSEKPMIRDQTTLTCSSDFGSQLPRNSSHSSHRVEVVRALRNNDGNVLSIGTTSSHRSLPDDALKAHPGYGVESLNEGRSSLGHEGFCSQEDEGESNCFPRSLRLQKKLRSPGYSQGMCMVSAQGDPLKTSNPTFITADDYCVFSSNSYSNNHGIKDGLREDSVGLCWRTPLSKVRPAWHLTHQRRRSPLVEWVLPCGAANVALRSVTGANGDGDREHKRDSSVPQAPTNHQKRTGAPVAHRIPIFPASYYRFHLSMHPHYSQLLLLPGFHQGISSDLEKSAREAAGAARKLRSLLSNGAKLENQEIIGAVADSDSGGGIRFFVSRREDSTSVESVSSVVYDEDRPEKGDVCSVATFRLSFRSTFRRAMLLVRGRGVVAKLKDSRVVYLVENLRGGSSDVAQPVVLRGKDLEFDGDIANNADTIQVTILFNSSEKSLSPAAPSAEYFPVLDEARLLVVDFELEVLCYAAKHLPLKDAVSKLVVSGLIDQLNSMKKAILPNLLTQHPQLRPYHYNPPGLLHPITVVYELNYGETELKQGLDYLLIVPFCELLMPWISLQQRITQGANQDEKALLCSEMYTLAFPVAETIISWFRLQYYTSIDVPSHREIQQSLVEIGDKEPSFIGSREWIGAIELSFVLDKLLGVSCKIINVRSGAELPEKCRELAMHFENQGTPIMIGGGVLAYTLLGVDYNEASGDCAFLILDPHYTGTDEHKKIVNGGWCGWKKAVDSKGKNFFLHDKFYNLLLPQRPDMV</sequence>
<reference evidence="10" key="2">
    <citation type="journal article" date="2023" name="Plants (Basel)">
        <title>Annotation of the Turnera subulata (Passifloraceae) Draft Genome Reveals the S-Locus Evolved after the Divergence of Turneroideae from Passifloroideae in a Stepwise Manner.</title>
        <authorList>
            <person name="Henning P.M."/>
            <person name="Roalson E.H."/>
            <person name="Mir W."/>
            <person name="McCubbin A.G."/>
            <person name="Shore J.S."/>
        </authorList>
    </citation>
    <scope>NUCLEOTIDE SEQUENCE</scope>
    <source>
        <strain evidence="10">F60SS</strain>
    </source>
</reference>
<dbReference type="GO" id="GO:0005524">
    <property type="term" value="F:ATP binding"/>
    <property type="evidence" value="ECO:0007669"/>
    <property type="project" value="UniProtKB-KW"/>
</dbReference>
<keyword evidence="6" id="KW-0067">ATP-binding</keyword>
<dbReference type="Gene3D" id="3.40.50.300">
    <property type="entry name" value="P-loop containing nucleotide triphosphate hydrolases"/>
    <property type="match status" value="1"/>
</dbReference>
<keyword evidence="11" id="KW-1185">Reference proteome</keyword>
<evidence type="ECO:0000256" key="8">
    <source>
        <dbReference type="SAM" id="MobiDB-lite"/>
    </source>
</evidence>
<keyword evidence="5" id="KW-0862">Zinc</keyword>
<evidence type="ECO:0000256" key="4">
    <source>
        <dbReference type="ARBA" id="ARBA00022801"/>
    </source>
</evidence>
<evidence type="ECO:0000259" key="9">
    <source>
        <dbReference type="PROSITE" id="PS50206"/>
    </source>
</evidence>
<dbReference type="FunFam" id="1.10.8.60:FF:000013">
    <property type="entry name" value="DNA polymerase III subunit gamma/tau"/>
    <property type="match status" value="1"/>
</dbReference>
<evidence type="ECO:0000256" key="7">
    <source>
        <dbReference type="ARBA" id="ARBA00023054"/>
    </source>
</evidence>
<dbReference type="InterPro" id="IPR008921">
    <property type="entry name" value="DNA_pol3_clamp-load_cplx_C"/>
</dbReference>
<dbReference type="OrthoDB" id="1899087at2759"/>